<evidence type="ECO:0000313" key="2">
    <source>
        <dbReference type="EMBL" id="KAK1132896.1"/>
    </source>
</evidence>
<feature type="compositionally biased region" description="Basic and acidic residues" evidence="1">
    <location>
        <begin position="1"/>
        <end position="31"/>
    </location>
</feature>
<evidence type="ECO:0000256" key="1">
    <source>
        <dbReference type="SAM" id="MobiDB-lite"/>
    </source>
</evidence>
<sequence>MSMRERRIEGDRKRNAKGREGNGEREAKGRGEVAVGGWAVGGGQESRSDVSP</sequence>
<name>A0AA40G8F3_9HYME</name>
<evidence type="ECO:0000313" key="3">
    <source>
        <dbReference type="Proteomes" id="UP001177670"/>
    </source>
</evidence>
<dbReference type="EMBL" id="JAHYIQ010000004">
    <property type="protein sequence ID" value="KAK1132896.1"/>
    <property type="molecule type" value="Genomic_DNA"/>
</dbReference>
<reference evidence="2" key="1">
    <citation type="submission" date="2021-10" db="EMBL/GenBank/DDBJ databases">
        <title>Melipona bicolor Genome sequencing and assembly.</title>
        <authorList>
            <person name="Araujo N.S."/>
            <person name="Arias M.C."/>
        </authorList>
    </citation>
    <scope>NUCLEOTIDE SEQUENCE</scope>
    <source>
        <strain evidence="2">USP_2M_L1-L4_2017</strain>
        <tissue evidence="2">Whole body</tissue>
    </source>
</reference>
<comment type="caution">
    <text evidence="2">The sequence shown here is derived from an EMBL/GenBank/DDBJ whole genome shotgun (WGS) entry which is preliminary data.</text>
</comment>
<dbReference type="AlphaFoldDB" id="A0AA40G8F3"/>
<feature type="region of interest" description="Disordered" evidence="1">
    <location>
        <begin position="1"/>
        <end position="52"/>
    </location>
</feature>
<proteinExistence type="predicted"/>
<organism evidence="2 3">
    <name type="scientific">Melipona bicolor</name>
    <dbReference type="NCBI Taxonomy" id="60889"/>
    <lineage>
        <taxon>Eukaryota</taxon>
        <taxon>Metazoa</taxon>
        <taxon>Ecdysozoa</taxon>
        <taxon>Arthropoda</taxon>
        <taxon>Hexapoda</taxon>
        <taxon>Insecta</taxon>
        <taxon>Pterygota</taxon>
        <taxon>Neoptera</taxon>
        <taxon>Endopterygota</taxon>
        <taxon>Hymenoptera</taxon>
        <taxon>Apocrita</taxon>
        <taxon>Aculeata</taxon>
        <taxon>Apoidea</taxon>
        <taxon>Anthophila</taxon>
        <taxon>Apidae</taxon>
        <taxon>Melipona</taxon>
    </lineage>
</organism>
<protein>
    <submittedName>
        <fullName evidence="2">Uncharacterized protein</fullName>
    </submittedName>
</protein>
<dbReference type="Proteomes" id="UP001177670">
    <property type="component" value="Unassembled WGS sequence"/>
</dbReference>
<keyword evidence="3" id="KW-1185">Reference proteome</keyword>
<accession>A0AA40G8F3</accession>
<gene>
    <name evidence="2" type="ORF">K0M31_014264</name>
</gene>